<dbReference type="Proteomes" id="UP001058120">
    <property type="component" value="Chromosome"/>
</dbReference>
<gene>
    <name evidence="3" type="ORF">JBF11_05140</name>
</gene>
<evidence type="ECO:0000313" key="4">
    <source>
        <dbReference type="Proteomes" id="UP001058120"/>
    </source>
</evidence>
<accession>A0ABY5XZV6</accession>
<dbReference type="EMBL" id="CP065938">
    <property type="protein sequence ID" value="UWX04884.1"/>
    <property type="molecule type" value="Genomic_DNA"/>
</dbReference>
<keyword evidence="4" id="KW-1185">Reference proteome</keyword>
<protein>
    <submittedName>
        <fullName evidence="3">Uncharacterized protein</fullName>
    </submittedName>
</protein>
<feature type="signal peptide" evidence="2">
    <location>
        <begin position="1"/>
        <end position="19"/>
    </location>
</feature>
<evidence type="ECO:0000313" key="3">
    <source>
        <dbReference type="EMBL" id="UWX04884.1"/>
    </source>
</evidence>
<sequence>MQLKCFLLFVMILGLSACAGKSDRLGLVENEATKTYAEAYAPARTALQEGKAEELINKIESKYYTEDGNKKSRDEIIEELVKNNSELSILERGLLILNAGDFERALLYFDAGEMKMEQCEAESGMYKLGATISKGGIATLFGSEEVNDYVLRGYEKVMLLNYKALCYMLLGDRKAYNVTRRAIEKQQEEWEKFKELLVEFEEKQAKQADNQKKIASEVNVDNRDEEIKKKAELVPNAYVNPFGDYMDALLLELDGIDDKSIRDNSIIAYKKVLENNKDCGTAKTAIKEVRRGVPKGKKLVHIILADGFSPERKESVQGYQIDKLKAVVNFATATPIPSNVAGAKVIYTGGNQTFSSLSKMESIILRDDQDRLPFRTAMVTLALLRSGTASAFLGDLGVNIAATLQRPDTRSWLTLPNKVIVARFYVPNKTKNVTIQTYDEKKRIMAQYAVDIAELGPTVVYAVSYENQLKAFANKQSWITNK</sequence>
<proteinExistence type="predicted"/>
<dbReference type="RefSeq" id="WP_334314439.1">
    <property type="nucleotide sequence ID" value="NZ_CP065938.1"/>
</dbReference>
<name>A0ABY5XZV6_9BACT</name>
<dbReference type="PROSITE" id="PS51257">
    <property type="entry name" value="PROKAR_LIPOPROTEIN"/>
    <property type="match status" value="1"/>
</dbReference>
<feature type="chain" id="PRO_5046172260" evidence="2">
    <location>
        <begin position="20"/>
        <end position="482"/>
    </location>
</feature>
<keyword evidence="1" id="KW-0175">Coiled coil</keyword>
<reference evidence="3" key="1">
    <citation type="submission" date="2020-12" db="EMBL/GenBank/DDBJ databases">
        <title>Taurinivorans muris gen. nov., sp. nov., fundamental and realized metabolic niche of a ubiquitous sulfidogenic bacterium in the murine intestine.</title>
        <authorList>
            <person name="Ye H."/>
            <person name="Hanson B.T."/>
            <person name="Loy A."/>
        </authorList>
    </citation>
    <scope>NUCLEOTIDE SEQUENCE</scope>
    <source>
        <strain evidence="3">LT0009</strain>
    </source>
</reference>
<organism evidence="3 4">
    <name type="scientific">Taurinivorans muris</name>
    <dbReference type="NCBI Taxonomy" id="2787751"/>
    <lineage>
        <taxon>Bacteria</taxon>
        <taxon>Pseudomonadati</taxon>
        <taxon>Thermodesulfobacteriota</taxon>
        <taxon>Desulfovibrionia</taxon>
        <taxon>Desulfovibrionales</taxon>
        <taxon>Desulfovibrionaceae</taxon>
        <taxon>Taurinivorans</taxon>
    </lineage>
</organism>
<evidence type="ECO:0000256" key="1">
    <source>
        <dbReference type="SAM" id="Coils"/>
    </source>
</evidence>
<feature type="coiled-coil region" evidence="1">
    <location>
        <begin position="183"/>
        <end position="218"/>
    </location>
</feature>
<keyword evidence="2" id="KW-0732">Signal</keyword>
<evidence type="ECO:0000256" key="2">
    <source>
        <dbReference type="SAM" id="SignalP"/>
    </source>
</evidence>